<feature type="compositionally biased region" description="Basic residues" evidence="1">
    <location>
        <begin position="1"/>
        <end position="17"/>
    </location>
</feature>
<dbReference type="InterPro" id="IPR011107">
    <property type="entry name" value="PPI_Ypi1"/>
</dbReference>
<name>A0A2V3IZK9_9FLOR</name>
<dbReference type="OrthoDB" id="307488at2759"/>
<organism evidence="2 3">
    <name type="scientific">Gracilariopsis chorda</name>
    <dbReference type="NCBI Taxonomy" id="448386"/>
    <lineage>
        <taxon>Eukaryota</taxon>
        <taxon>Rhodophyta</taxon>
        <taxon>Florideophyceae</taxon>
        <taxon>Rhodymeniophycidae</taxon>
        <taxon>Gracilariales</taxon>
        <taxon>Gracilariaceae</taxon>
        <taxon>Gracilariopsis</taxon>
    </lineage>
</organism>
<comment type="caution">
    <text evidence="2">The sequence shown here is derived from an EMBL/GenBank/DDBJ whole genome shotgun (WGS) entry which is preliminary data.</text>
</comment>
<dbReference type="EMBL" id="NBIV01000023">
    <property type="protein sequence ID" value="PXF47529.1"/>
    <property type="molecule type" value="Genomic_DNA"/>
</dbReference>
<dbReference type="PANTHER" id="PTHR20835">
    <property type="entry name" value="E3 UBIQUITIN-PROTEIN LIGASE PPP1R11-RELATED"/>
    <property type="match status" value="1"/>
</dbReference>
<gene>
    <name evidence="2" type="ORF">BWQ96_02673</name>
</gene>
<evidence type="ECO:0000256" key="1">
    <source>
        <dbReference type="SAM" id="MobiDB-lite"/>
    </source>
</evidence>
<dbReference type="Pfam" id="PF07491">
    <property type="entry name" value="PPI_Ypi1"/>
    <property type="match status" value="1"/>
</dbReference>
<reference evidence="2 3" key="1">
    <citation type="journal article" date="2018" name="Mol. Biol. Evol.">
        <title>Analysis of the draft genome of the red seaweed Gracilariopsis chorda provides insights into genome size evolution in Rhodophyta.</title>
        <authorList>
            <person name="Lee J."/>
            <person name="Yang E.C."/>
            <person name="Graf L."/>
            <person name="Yang J.H."/>
            <person name="Qiu H."/>
            <person name="Zel Zion U."/>
            <person name="Chan C.X."/>
            <person name="Stephens T.G."/>
            <person name="Weber A.P.M."/>
            <person name="Boo G.H."/>
            <person name="Boo S.M."/>
            <person name="Kim K.M."/>
            <person name="Shin Y."/>
            <person name="Jung M."/>
            <person name="Lee S.J."/>
            <person name="Yim H.S."/>
            <person name="Lee J.H."/>
            <person name="Bhattacharya D."/>
            <person name="Yoon H.S."/>
        </authorList>
    </citation>
    <scope>NUCLEOTIDE SEQUENCE [LARGE SCALE GENOMIC DNA]</scope>
    <source>
        <strain evidence="2 3">SKKU-2015</strain>
        <tissue evidence="2">Whole body</tissue>
    </source>
</reference>
<dbReference type="GO" id="GO:0005634">
    <property type="term" value="C:nucleus"/>
    <property type="evidence" value="ECO:0007669"/>
    <property type="project" value="TreeGrafter"/>
</dbReference>
<feature type="compositionally biased region" description="Low complexity" evidence="1">
    <location>
        <begin position="18"/>
        <end position="38"/>
    </location>
</feature>
<evidence type="ECO:0000313" key="3">
    <source>
        <dbReference type="Proteomes" id="UP000247409"/>
    </source>
</evidence>
<evidence type="ECO:0000313" key="2">
    <source>
        <dbReference type="EMBL" id="PXF47529.1"/>
    </source>
</evidence>
<proteinExistence type="predicted"/>
<dbReference type="STRING" id="448386.A0A2V3IZK9"/>
<keyword evidence="3" id="KW-1185">Reference proteome</keyword>
<dbReference type="PANTHER" id="PTHR20835:SF0">
    <property type="entry name" value="E3 UBIQUITIN-PROTEIN LIGASE PPP1R11"/>
    <property type="match status" value="1"/>
</dbReference>
<dbReference type="AlphaFoldDB" id="A0A2V3IZK9"/>
<sequence length="121" mass="13886">MRGNRRTRRSRPSRRVSVRPGPSTATQTVTVNTANPPTLRLQLHPRRRVRWTSDTHDNEHEGKRSSKSCCIYHKKRAWDESSSESDADPQDRSSDGSSSSSGGRRRRGEESQQMLLWRTLV</sequence>
<dbReference type="GO" id="GO:0004865">
    <property type="term" value="F:protein serine/threonine phosphatase inhibitor activity"/>
    <property type="evidence" value="ECO:0007669"/>
    <property type="project" value="InterPro"/>
</dbReference>
<feature type="region of interest" description="Disordered" evidence="1">
    <location>
        <begin position="1"/>
        <end position="121"/>
    </location>
</feature>
<protein>
    <submittedName>
        <fullName evidence="2">Protein phosphatase 1 regulatory subunit 11</fullName>
    </submittedName>
</protein>
<dbReference type="Proteomes" id="UP000247409">
    <property type="component" value="Unassembled WGS sequence"/>
</dbReference>
<dbReference type="GO" id="GO:0008157">
    <property type="term" value="F:protein phosphatase 1 binding"/>
    <property type="evidence" value="ECO:0007669"/>
    <property type="project" value="TreeGrafter"/>
</dbReference>
<feature type="compositionally biased region" description="Basic and acidic residues" evidence="1">
    <location>
        <begin position="51"/>
        <end position="64"/>
    </location>
</feature>
<accession>A0A2V3IZK9</accession>